<gene>
    <name evidence="1" type="ORF">NCTC12126_04214</name>
</gene>
<dbReference type="Proteomes" id="UP000351155">
    <property type="component" value="Unassembled WGS sequence"/>
</dbReference>
<reference evidence="1 2" key="1">
    <citation type="submission" date="2019-03" db="EMBL/GenBank/DDBJ databases">
        <authorList>
            <consortium name="Pathogen Informatics"/>
        </authorList>
    </citation>
    <scope>NUCLEOTIDE SEQUENCE [LARGE SCALE GENOMIC DNA]</scope>
    <source>
        <strain evidence="1 2">NCTC12126</strain>
    </source>
</reference>
<dbReference type="EMBL" id="CAADIW010000045">
    <property type="protein sequence ID" value="VFS40755.1"/>
    <property type="molecule type" value="Genomic_DNA"/>
</dbReference>
<evidence type="ECO:0000313" key="1">
    <source>
        <dbReference type="EMBL" id="VFS40755.1"/>
    </source>
</evidence>
<accession>A0A484YZ93</accession>
<protein>
    <submittedName>
        <fullName evidence="1">Uncharacterized protein</fullName>
    </submittedName>
</protein>
<name>A0A484YZ93_9ENTR</name>
<proteinExistence type="predicted"/>
<sequence length="45" mass="5133">MTKELALKKPILAHNESCMCWSCANRLTMKLRRLAFLLPFPVTVG</sequence>
<organism evidence="1 2">
    <name type="scientific">Enterobacter cancerogenus</name>
    <dbReference type="NCBI Taxonomy" id="69218"/>
    <lineage>
        <taxon>Bacteria</taxon>
        <taxon>Pseudomonadati</taxon>
        <taxon>Pseudomonadota</taxon>
        <taxon>Gammaproteobacteria</taxon>
        <taxon>Enterobacterales</taxon>
        <taxon>Enterobacteriaceae</taxon>
        <taxon>Enterobacter</taxon>
        <taxon>Enterobacter cloacae complex</taxon>
    </lineage>
</organism>
<dbReference type="AlphaFoldDB" id="A0A484YZ93"/>
<evidence type="ECO:0000313" key="2">
    <source>
        <dbReference type="Proteomes" id="UP000351155"/>
    </source>
</evidence>